<dbReference type="PANTHER" id="PTHR43193:SF2">
    <property type="entry name" value="POLYFERREDOXIN PROTEIN FWDF"/>
    <property type="match status" value="1"/>
</dbReference>
<protein>
    <submittedName>
        <fullName evidence="5">Coenzyme F420-reducing hydrogenase beta subunit</fullName>
    </submittedName>
</protein>
<feature type="domain" description="4Fe-4S ferredoxin-type" evidence="4">
    <location>
        <begin position="10"/>
        <end position="39"/>
    </location>
</feature>
<dbReference type="InterPro" id="IPR007525">
    <property type="entry name" value="FrhB_FdhB_C"/>
</dbReference>
<dbReference type="PANTHER" id="PTHR43193">
    <property type="match status" value="1"/>
</dbReference>
<evidence type="ECO:0000256" key="3">
    <source>
        <dbReference type="ARBA" id="ARBA00023014"/>
    </source>
</evidence>
<evidence type="ECO:0000259" key="4">
    <source>
        <dbReference type="PROSITE" id="PS51379"/>
    </source>
</evidence>
<dbReference type="InterPro" id="IPR052977">
    <property type="entry name" value="Polyferredoxin-like_ET"/>
</dbReference>
<proteinExistence type="predicted"/>
<reference evidence="5 6" key="1">
    <citation type="submission" date="2018-05" db="EMBL/GenBank/DDBJ databases">
        <title>The Hungate 1000. A catalogue of reference genomes from the rumen microbiome.</title>
        <authorList>
            <person name="Kelly W."/>
        </authorList>
    </citation>
    <scope>NUCLEOTIDE SEQUENCE [LARGE SCALE GENOMIC DNA]</scope>
    <source>
        <strain evidence="5 6">SAb67</strain>
    </source>
</reference>
<evidence type="ECO:0000313" key="5">
    <source>
        <dbReference type="EMBL" id="PWJ12161.1"/>
    </source>
</evidence>
<gene>
    <name evidence="5" type="ORF">IE37_01851</name>
</gene>
<dbReference type="AlphaFoldDB" id="A0A315XXE2"/>
<comment type="caution">
    <text evidence="5">The sequence shown here is derived from an EMBL/GenBank/DDBJ whole genome shotgun (WGS) entry which is preliminary data.</text>
</comment>
<keyword evidence="2" id="KW-0408">Iron</keyword>
<dbReference type="Pfam" id="PF04432">
    <property type="entry name" value="FrhB_FdhB_C"/>
    <property type="match status" value="1"/>
</dbReference>
<dbReference type="SUPFAM" id="SSF54862">
    <property type="entry name" value="4Fe-4S ferredoxins"/>
    <property type="match status" value="1"/>
</dbReference>
<dbReference type="GO" id="GO:0046872">
    <property type="term" value="F:metal ion binding"/>
    <property type="evidence" value="ECO:0007669"/>
    <property type="project" value="UniProtKB-KW"/>
</dbReference>
<dbReference type="InterPro" id="IPR017896">
    <property type="entry name" value="4Fe4S_Fe-S-bd"/>
</dbReference>
<name>A0A315XXE2_RUMFL</name>
<organism evidence="5 6">
    <name type="scientific">Ruminococcus flavefaciens</name>
    <dbReference type="NCBI Taxonomy" id="1265"/>
    <lineage>
        <taxon>Bacteria</taxon>
        <taxon>Bacillati</taxon>
        <taxon>Bacillota</taxon>
        <taxon>Clostridia</taxon>
        <taxon>Eubacteriales</taxon>
        <taxon>Oscillospiraceae</taxon>
        <taxon>Ruminococcus</taxon>
    </lineage>
</organism>
<accession>A0A315XXE2</accession>
<dbReference type="GO" id="GO:0051536">
    <property type="term" value="F:iron-sulfur cluster binding"/>
    <property type="evidence" value="ECO:0007669"/>
    <property type="project" value="UniProtKB-KW"/>
</dbReference>
<dbReference type="PROSITE" id="PS51379">
    <property type="entry name" value="4FE4S_FER_2"/>
    <property type="match status" value="1"/>
</dbReference>
<dbReference type="Proteomes" id="UP000245720">
    <property type="component" value="Unassembled WGS sequence"/>
</dbReference>
<dbReference type="PROSITE" id="PS00198">
    <property type="entry name" value="4FE4S_FER_1"/>
    <property type="match status" value="1"/>
</dbReference>
<evidence type="ECO:0000313" key="6">
    <source>
        <dbReference type="Proteomes" id="UP000245720"/>
    </source>
</evidence>
<dbReference type="EMBL" id="QGDI01000007">
    <property type="protein sequence ID" value="PWJ12161.1"/>
    <property type="molecule type" value="Genomic_DNA"/>
</dbReference>
<dbReference type="Gene3D" id="3.30.70.20">
    <property type="match status" value="1"/>
</dbReference>
<keyword evidence="3" id="KW-0411">Iron-sulfur</keyword>
<keyword evidence="1" id="KW-0479">Metal-binding</keyword>
<dbReference type="Pfam" id="PF12797">
    <property type="entry name" value="Fer4_2"/>
    <property type="match status" value="1"/>
</dbReference>
<dbReference type="InterPro" id="IPR017900">
    <property type="entry name" value="4Fe4S_Fe_S_CS"/>
</dbReference>
<sequence>MLKNGICGAYIPVVDAEKCVNCGRCREVCPYNERNIIRSVMEEQEYYSVYSSEEICMKSASGGAFRSIAEYVIKDGGIVYGAAYDTSSNDVRHRSAADMEGLEALCGSKYVQSFIAADIYRSVKKELESGRKVLYSGTPCQVAGLVRYLGKKYEQLYTADIVCHGVPSASYWKKYLYELDDKKTVSKVCFRSKEKQTNAMEGYRLSVEYDDGIVTEIPTEKCFYYMAYFSGLSLSSVCTGCRFAAAERTGDITLGDLIPENGHQHLNPKGNSLVIINSCKGRKLFDEVSRSDERMTVRKIAQREAVIMNHSLYKPSYEAAGAAGFRRDIEEMSFEKAVKKNIGTKYDVLLFMPFYSGKPENVFRTLAVYSMLKEWGMTAVLTELPLQLRSSDSNAHYKKDYIQRLIYRNCPVLPPLNDIRYSLKLTQSARMFVLADEPLWEYSEADKWHLFSYAGDNISRIVLGADLSERLEKCSNDLREEFYDLLYLFDGIFVSDASMSERLSDILDMETELLPELLFLRDADFYYSFFGDLSAAEPELLYVADNEILSDTVKCMSDIFGAETVFTNSYFAAVLCILSGKNFFVSSEAPDRLLEMMKGYGLGGRILSDDAIPDTDKSDICSALEQIKKERSVLLSKIRNSITECLKK</sequence>
<evidence type="ECO:0000256" key="1">
    <source>
        <dbReference type="ARBA" id="ARBA00022723"/>
    </source>
</evidence>
<evidence type="ECO:0000256" key="2">
    <source>
        <dbReference type="ARBA" id="ARBA00023004"/>
    </source>
</evidence>